<reference evidence="2 3" key="1">
    <citation type="submission" date="2019-02" db="EMBL/GenBank/DDBJ databases">
        <title>Genomic Encyclopedia of Type Strains, Phase IV (KMG-IV): sequencing the most valuable type-strain genomes for metagenomic binning, comparative biology and taxonomic classification.</title>
        <authorList>
            <person name="Goeker M."/>
        </authorList>
    </citation>
    <scope>NUCLEOTIDE SEQUENCE [LARGE SCALE GENOMIC DNA]</scope>
    <source>
        <strain evidence="2 3">DSM 45622</strain>
    </source>
</reference>
<accession>A0A4Q7NRE1</accession>
<comment type="caution">
    <text evidence="2">The sequence shown here is derived from an EMBL/GenBank/DDBJ whole genome shotgun (WGS) entry which is preliminary data.</text>
</comment>
<sequence>MALHRLHCTRCGATWPSEADPESGAVPTCPVCLLEVTGNPNSGGSPSPSEDVLEEAE</sequence>
<protein>
    <submittedName>
        <fullName evidence="2">Uncharacterized protein</fullName>
    </submittedName>
</protein>
<evidence type="ECO:0000313" key="3">
    <source>
        <dbReference type="Proteomes" id="UP000293638"/>
    </source>
</evidence>
<name>A0A4Q7NRE1_9ACTN</name>
<dbReference type="AlphaFoldDB" id="A0A4Q7NRE1"/>
<evidence type="ECO:0000256" key="1">
    <source>
        <dbReference type="SAM" id="MobiDB-lite"/>
    </source>
</evidence>
<feature type="compositionally biased region" description="Low complexity" evidence="1">
    <location>
        <begin position="38"/>
        <end position="49"/>
    </location>
</feature>
<dbReference type="Proteomes" id="UP000293638">
    <property type="component" value="Unassembled WGS sequence"/>
</dbReference>
<dbReference type="EMBL" id="SGXD01000002">
    <property type="protein sequence ID" value="RZS89643.1"/>
    <property type="molecule type" value="Genomic_DNA"/>
</dbReference>
<gene>
    <name evidence="2" type="ORF">EV189_1413</name>
</gene>
<proteinExistence type="predicted"/>
<dbReference type="RefSeq" id="WP_165400166.1">
    <property type="nucleotide sequence ID" value="NZ_SGXD01000002.1"/>
</dbReference>
<evidence type="ECO:0000313" key="2">
    <source>
        <dbReference type="EMBL" id="RZS89643.1"/>
    </source>
</evidence>
<keyword evidence="3" id="KW-1185">Reference proteome</keyword>
<feature type="region of interest" description="Disordered" evidence="1">
    <location>
        <begin position="37"/>
        <end position="57"/>
    </location>
</feature>
<organism evidence="2 3">
    <name type="scientific">Motilibacter rhizosphaerae</name>
    <dbReference type="NCBI Taxonomy" id="598652"/>
    <lineage>
        <taxon>Bacteria</taxon>
        <taxon>Bacillati</taxon>
        <taxon>Actinomycetota</taxon>
        <taxon>Actinomycetes</taxon>
        <taxon>Motilibacterales</taxon>
        <taxon>Motilibacteraceae</taxon>
        <taxon>Motilibacter</taxon>
    </lineage>
</organism>